<keyword evidence="3" id="KW-1185">Reference proteome</keyword>
<evidence type="ECO:0000256" key="1">
    <source>
        <dbReference type="SAM" id="MobiDB-lite"/>
    </source>
</evidence>
<dbReference type="RefSeq" id="WP_275540526.1">
    <property type="nucleotide sequence ID" value="NZ_BHVV01000006.1"/>
</dbReference>
<dbReference type="AlphaFoldDB" id="A0A497XD62"/>
<evidence type="ECO:0000313" key="3">
    <source>
        <dbReference type="Proteomes" id="UP000268908"/>
    </source>
</evidence>
<sequence length="41" mass="4564">MGKIKKDAREAKKKPASTPKEKKAAKQAKKHASDIVPFVHH</sequence>
<protein>
    <submittedName>
        <fullName evidence="2">Uncharacterized protein</fullName>
    </submittedName>
</protein>
<proteinExistence type="predicted"/>
<feature type="region of interest" description="Disordered" evidence="1">
    <location>
        <begin position="1"/>
        <end position="41"/>
    </location>
</feature>
<organism evidence="2 3">
    <name type="scientific">Sulfurisoma sediminicola</name>
    <dbReference type="NCBI Taxonomy" id="1381557"/>
    <lineage>
        <taxon>Bacteria</taxon>
        <taxon>Pseudomonadati</taxon>
        <taxon>Pseudomonadota</taxon>
        <taxon>Betaproteobacteria</taxon>
        <taxon>Nitrosomonadales</taxon>
        <taxon>Sterolibacteriaceae</taxon>
        <taxon>Sulfurisoma</taxon>
    </lineage>
</organism>
<dbReference type="EMBL" id="RCCI01000005">
    <property type="protein sequence ID" value="RLJ64890.1"/>
    <property type="molecule type" value="Genomic_DNA"/>
</dbReference>
<accession>A0A497XD62</accession>
<feature type="compositionally biased region" description="Basic and acidic residues" evidence="1">
    <location>
        <begin position="1"/>
        <end position="10"/>
    </location>
</feature>
<reference evidence="2 3" key="1">
    <citation type="submission" date="2018-10" db="EMBL/GenBank/DDBJ databases">
        <title>Genomic Encyclopedia of Type Strains, Phase IV (KMG-IV): sequencing the most valuable type-strain genomes for metagenomic binning, comparative biology and taxonomic classification.</title>
        <authorList>
            <person name="Goeker M."/>
        </authorList>
    </citation>
    <scope>NUCLEOTIDE SEQUENCE [LARGE SCALE GENOMIC DNA]</scope>
    <source>
        <strain evidence="2 3">DSM 26916</strain>
    </source>
</reference>
<gene>
    <name evidence="2" type="ORF">DFR35_1539</name>
</gene>
<dbReference type="Proteomes" id="UP000268908">
    <property type="component" value="Unassembled WGS sequence"/>
</dbReference>
<comment type="caution">
    <text evidence="2">The sequence shown here is derived from an EMBL/GenBank/DDBJ whole genome shotgun (WGS) entry which is preliminary data.</text>
</comment>
<name>A0A497XD62_9PROT</name>
<evidence type="ECO:0000313" key="2">
    <source>
        <dbReference type="EMBL" id="RLJ64890.1"/>
    </source>
</evidence>